<dbReference type="OrthoDB" id="3532498at2759"/>
<dbReference type="AlphaFoldDB" id="A0A7D8YZE7"/>
<evidence type="ECO:0008006" key="5">
    <source>
        <dbReference type="Google" id="ProtNLM"/>
    </source>
</evidence>
<evidence type="ECO:0000313" key="4">
    <source>
        <dbReference type="Proteomes" id="UP000481288"/>
    </source>
</evidence>
<sequence length="514" mass="58288">MARGAFLSTVTLIFNILADAYRANSQDQWISHLLERLAQAEERRGGLSPASEIDEQRTDQDNFGSEWSFANNNLPTPLSPSRIINSPQLLSPPVQNDAFQGNPTPREILGKTYFEKSEMPGSHRESTLITQENRAHYLRRTPFSCEESQTSLPDLLMVAKPTEPGEIMPFLDYFFQNPVTLFPIICDIATYAMASTIILTGFQDDLPSCLILLTLSLSKAYKASTSQESGLSDFQRAIYLLTRLSARYTLEYAQAQVLAALFLFKKGRILGFCSYLHSGCTTLYTMIMRDERYGLEKNSEDTKTTLRLYWIAYNLERSNLHQLVTFSTDPHRDLNNEIDSFPKSHLYIFEHRLQLPLGCDESNTTHLIAPVRNTYTFFLAEMSLKAIIARILTTPNLEHSIQKTFHGTVEMSPLIQEFHTQLERWEVSVPAFLGWFPEPNKGMISPVGARLKLLYWFARFSLFKPLVASVLGESSYTLPLLGWTGFREGLLGGLNMVKVAVEEESDIDVIMGNR</sequence>
<comment type="caution">
    <text evidence="3">The sequence shown here is derived from an EMBL/GenBank/DDBJ whole genome shotgun (WGS) entry which is preliminary data.</text>
</comment>
<gene>
    <name evidence="3" type="ORF">LCER1_G006499</name>
</gene>
<name>A0A7D8YZE7_9HELO</name>
<evidence type="ECO:0000313" key="3">
    <source>
        <dbReference type="EMBL" id="TVY51377.1"/>
    </source>
</evidence>
<feature type="chain" id="PRO_5028985803" description="Transcription factor domain-containing protein" evidence="2">
    <location>
        <begin position="21"/>
        <end position="514"/>
    </location>
</feature>
<feature type="compositionally biased region" description="Polar residues" evidence="1">
    <location>
        <begin position="61"/>
        <end position="76"/>
    </location>
</feature>
<feature type="region of interest" description="Disordered" evidence="1">
    <location>
        <begin position="43"/>
        <end position="105"/>
    </location>
</feature>
<organism evidence="3 4">
    <name type="scientific">Lachnellula cervina</name>
    <dbReference type="NCBI Taxonomy" id="1316786"/>
    <lineage>
        <taxon>Eukaryota</taxon>
        <taxon>Fungi</taxon>
        <taxon>Dikarya</taxon>
        <taxon>Ascomycota</taxon>
        <taxon>Pezizomycotina</taxon>
        <taxon>Leotiomycetes</taxon>
        <taxon>Helotiales</taxon>
        <taxon>Lachnaceae</taxon>
        <taxon>Lachnellula</taxon>
    </lineage>
</organism>
<keyword evidence="4" id="KW-1185">Reference proteome</keyword>
<dbReference type="Proteomes" id="UP000481288">
    <property type="component" value="Unassembled WGS sequence"/>
</dbReference>
<evidence type="ECO:0000256" key="2">
    <source>
        <dbReference type="SAM" id="SignalP"/>
    </source>
</evidence>
<reference evidence="3 4" key="1">
    <citation type="submission" date="2018-05" db="EMBL/GenBank/DDBJ databases">
        <title>Whole genome sequencing for identification of molecular markers to develop diagnostic detection tools for the regulated plant pathogen Lachnellula willkommii.</title>
        <authorList>
            <person name="Giroux E."/>
            <person name="Bilodeau G."/>
        </authorList>
    </citation>
    <scope>NUCLEOTIDE SEQUENCE [LARGE SCALE GENOMIC DNA]</scope>
    <source>
        <strain evidence="3 4">CBS 625.97</strain>
    </source>
</reference>
<dbReference type="CDD" id="cd12148">
    <property type="entry name" value="fungal_TF_MHR"/>
    <property type="match status" value="1"/>
</dbReference>
<feature type="signal peptide" evidence="2">
    <location>
        <begin position="1"/>
        <end position="20"/>
    </location>
</feature>
<evidence type="ECO:0000256" key="1">
    <source>
        <dbReference type="SAM" id="MobiDB-lite"/>
    </source>
</evidence>
<protein>
    <recommendedName>
        <fullName evidence="5">Transcription factor domain-containing protein</fullName>
    </recommendedName>
</protein>
<dbReference type="EMBL" id="QGMG01000834">
    <property type="protein sequence ID" value="TVY51377.1"/>
    <property type="molecule type" value="Genomic_DNA"/>
</dbReference>
<proteinExistence type="predicted"/>
<dbReference type="PANTHER" id="PTHR47785">
    <property type="entry name" value="ZN(II)2CYS6 TRANSCRIPTION FACTOR (EUROFUNG)-RELATED-RELATED"/>
    <property type="match status" value="1"/>
</dbReference>
<dbReference type="InterPro" id="IPR053181">
    <property type="entry name" value="EcdB-like_regulator"/>
</dbReference>
<feature type="compositionally biased region" description="Polar residues" evidence="1">
    <location>
        <begin position="82"/>
        <end position="103"/>
    </location>
</feature>
<accession>A0A7D8YZE7</accession>
<keyword evidence="2" id="KW-0732">Signal</keyword>